<dbReference type="PANTHER" id="PTHR47245:SF1">
    <property type="entry name" value="FOLDASE PROTEIN PRSA"/>
    <property type="match status" value="1"/>
</dbReference>
<dbReference type="InterPro" id="IPR050245">
    <property type="entry name" value="PrsA_foldase"/>
</dbReference>
<dbReference type="GO" id="GO:0003755">
    <property type="term" value="F:peptidyl-prolyl cis-trans isomerase activity"/>
    <property type="evidence" value="ECO:0007669"/>
    <property type="project" value="UniProtKB-KW"/>
</dbReference>
<dbReference type="InterPro" id="IPR000297">
    <property type="entry name" value="PPIase_PpiC"/>
</dbReference>
<dbReference type="Gene3D" id="1.10.4030.10">
    <property type="entry name" value="Porin chaperone SurA, peptide-binding domain"/>
    <property type="match status" value="1"/>
</dbReference>
<dbReference type="Pfam" id="PF13616">
    <property type="entry name" value="Rotamase_3"/>
    <property type="match status" value="1"/>
</dbReference>
<dbReference type="Pfam" id="PF13624">
    <property type="entry name" value="SurA_N_3"/>
    <property type="match status" value="1"/>
</dbReference>
<proteinExistence type="predicted"/>
<name>C6E3D6_GEOSM</name>
<dbReference type="eggNOG" id="COG0760">
    <property type="taxonomic scope" value="Bacteria"/>
</dbReference>
<keyword evidence="3 7" id="KW-0732">Signal</keyword>
<feature type="chain" id="PRO_5007911695" description="peptidylprolyl isomerase" evidence="7">
    <location>
        <begin position="28"/>
        <end position="341"/>
    </location>
</feature>
<dbReference type="KEGG" id="gem:GM21_3100"/>
<dbReference type="STRING" id="443144.GM21_3100"/>
<dbReference type="AlphaFoldDB" id="C6E3D6"/>
<keyword evidence="4 6" id="KW-0697">Rotamase</keyword>
<dbReference type="EC" id="5.2.1.8" evidence="2"/>
<keyword evidence="5 6" id="KW-0413">Isomerase</keyword>
<dbReference type="InterPro" id="IPR027304">
    <property type="entry name" value="Trigger_fact/SurA_dom_sf"/>
</dbReference>
<dbReference type="InterPro" id="IPR023058">
    <property type="entry name" value="PPIase_PpiC_CS"/>
</dbReference>
<accession>C6E3D6</accession>
<feature type="signal peptide" evidence="7">
    <location>
        <begin position="1"/>
        <end position="27"/>
    </location>
</feature>
<evidence type="ECO:0000256" key="6">
    <source>
        <dbReference type="PROSITE-ProRule" id="PRU00278"/>
    </source>
</evidence>
<dbReference type="PANTHER" id="PTHR47245">
    <property type="entry name" value="PEPTIDYLPROLYL ISOMERASE"/>
    <property type="match status" value="1"/>
</dbReference>
<evidence type="ECO:0000256" key="5">
    <source>
        <dbReference type="ARBA" id="ARBA00023235"/>
    </source>
</evidence>
<dbReference type="EMBL" id="CP001661">
    <property type="protein sequence ID" value="ACT19128.1"/>
    <property type="molecule type" value="Genomic_DNA"/>
</dbReference>
<dbReference type="SUPFAM" id="SSF54534">
    <property type="entry name" value="FKBP-like"/>
    <property type="match status" value="1"/>
</dbReference>
<sequence length="341" mass="37270">MHYHHAAPKSLLVLCAVTMMLSGCAGARPTATAPPAPATPPAAQAAPAAAGEVVARVNGKEIHRNELERSKKILMAGQPGIPPYLLKELEKQALDQLVGAELMYQAGLGLQIKDLDRMADAKLVQIKSGFKDQQVYEKELANIGMTEQMLREYSRRDLVIANLVNTKLAADLQVTDLEIEKFYADNPERFEQKEQVRASHILIGCDSKGTAEEKKKARDKAERLLKEVKEGADFAKLARENSTCPSATNGGDLGYFPRGKMVPPFEEAAFALKSGEVSDVVETGFGFHLVKQTDRIKAEKVSLATAREKIVAYLKSQKTGEVVASFIGRAKQDAKIELLLK</sequence>
<evidence type="ECO:0000259" key="8">
    <source>
        <dbReference type="PROSITE" id="PS50198"/>
    </source>
</evidence>
<evidence type="ECO:0000256" key="4">
    <source>
        <dbReference type="ARBA" id="ARBA00023110"/>
    </source>
</evidence>
<comment type="catalytic activity">
    <reaction evidence="1">
        <text>[protein]-peptidylproline (omega=180) = [protein]-peptidylproline (omega=0)</text>
        <dbReference type="Rhea" id="RHEA:16237"/>
        <dbReference type="Rhea" id="RHEA-COMP:10747"/>
        <dbReference type="Rhea" id="RHEA-COMP:10748"/>
        <dbReference type="ChEBI" id="CHEBI:83833"/>
        <dbReference type="ChEBI" id="CHEBI:83834"/>
        <dbReference type="EC" id="5.2.1.8"/>
    </reaction>
</comment>
<evidence type="ECO:0000256" key="7">
    <source>
        <dbReference type="SAM" id="SignalP"/>
    </source>
</evidence>
<dbReference type="Gene3D" id="3.10.50.40">
    <property type="match status" value="1"/>
</dbReference>
<gene>
    <name evidence="9" type="ordered locus">GM21_3100</name>
</gene>
<dbReference type="OrthoDB" id="14196at2"/>
<evidence type="ECO:0000313" key="9">
    <source>
        <dbReference type="EMBL" id="ACT19128.1"/>
    </source>
</evidence>
<reference evidence="9" key="1">
    <citation type="submission" date="2009-07" db="EMBL/GenBank/DDBJ databases">
        <title>Complete sequence of Geobacter sp. M21.</title>
        <authorList>
            <consortium name="US DOE Joint Genome Institute"/>
            <person name="Lucas S."/>
            <person name="Copeland A."/>
            <person name="Lapidus A."/>
            <person name="Glavina del Rio T."/>
            <person name="Dalin E."/>
            <person name="Tice H."/>
            <person name="Bruce D."/>
            <person name="Goodwin L."/>
            <person name="Pitluck S."/>
            <person name="Saunders E."/>
            <person name="Brettin T."/>
            <person name="Detter J.C."/>
            <person name="Han C."/>
            <person name="Larimer F."/>
            <person name="Land M."/>
            <person name="Hauser L."/>
            <person name="Kyrpides N."/>
            <person name="Ovchinnikova G."/>
            <person name="Lovley D."/>
        </authorList>
    </citation>
    <scope>NUCLEOTIDE SEQUENCE [LARGE SCALE GENOMIC DNA]</scope>
    <source>
        <strain evidence="9">M21</strain>
    </source>
</reference>
<dbReference type="SUPFAM" id="SSF109998">
    <property type="entry name" value="Triger factor/SurA peptide-binding domain-like"/>
    <property type="match status" value="1"/>
</dbReference>
<dbReference type="InterPro" id="IPR046357">
    <property type="entry name" value="PPIase_dom_sf"/>
</dbReference>
<evidence type="ECO:0000256" key="2">
    <source>
        <dbReference type="ARBA" id="ARBA00013194"/>
    </source>
</evidence>
<protein>
    <recommendedName>
        <fullName evidence="2">peptidylprolyl isomerase</fullName>
        <ecNumber evidence="2">5.2.1.8</ecNumber>
    </recommendedName>
</protein>
<feature type="domain" description="PpiC" evidence="8">
    <location>
        <begin position="193"/>
        <end position="294"/>
    </location>
</feature>
<dbReference type="PROSITE" id="PS50198">
    <property type="entry name" value="PPIC_PPIASE_2"/>
    <property type="match status" value="1"/>
</dbReference>
<organism evidence="9">
    <name type="scientific">Geobacter sp. (strain M21)</name>
    <dbReference type="NCBI Taxonomy" id="443144"/>
    <lineage>
        <taxon>Bacteria</taxon>
        <taxon>Pseudomonadati</taxon>
        <taxon>Thermodesulfobacteriota</taxon>
        <taxon>Desulfuromonadia</taxon>
        <taxon>Geobacterales</taxon>
        <taxon>Geobacteraceae</taxon>
        <taxon>Geobacter</taxon>
    </lineage>
</organism>
<dbReference type="PROSITE" id="PS01096">
    <property type="entry name" value="PPIC_PPIASE_1"/>
    <property type="match status" value="1"/>
</dbReference>
<evidence type="ECO:0000256" key="3">
    <source>
        <dbReference type="ARBA" id="ARBA00022729"/>
    </source>
</evidence>
<evidence type="ECO:0000256" key="1">
    <source>
        <dbReference type="ARBA" id="ARBA00000971"/>
    </source>
</evidence>
<dbReference type="HOGENOM" id="CLU_034646_5_3_7"/>